<reference evidence="1 2" key="1">
    <citation type="submission" date="2020-02" db="EMBL/GenBank/DDBJ databases">
        <authorList>
            <person name="Ferguson B K."/>
        </authorList>
    </citation>
    <scope>NUCLEOTIDE SEQUENCE [LARGE SCALE GENOMIC DNA]</scope>
</reference>
<protein>
    <submittedName>
        <fullName evidence="1">Uncharacterized protein</fullName>
    </submittedName>
</protein>
<name>A0A6H5HAP4_9HEMI</name>
<dbReference type="EMBL" id="CADCXU010027326">
    <property type="protein sequence ID" value="CAB0014147.1"/>
    <property type="molecule type" value="Genomic_DNA"/>
</dbReference>
<dbReference type="AlphaFoldDB" id="A0A6H5HAP4"/>
<accession>A0A6H5HAP4</accession>
<organism evidence="1 2">
    <name type="scientific">Nesidiocoris tenuis</name>
    <dbReference type="NCBI Taxonomy" id="355587"/>
    <lineage>
        <taxon>Eukaryota</taxon>
        <taxon>Metazoa</taxon>
        <taxon>Ecdysozoa</taxon>
        <taxon>Arthropoda</taxon>
        <taxon>Hexapoda</taxon>
        <taxon>Insecta</taxon>
        <taxon>Pterygota</taxon>
        <taxon>Neoptera</taxon>
        <taxon>Paraneoptera</taxon>
        <taxon>Hemiptera</taxon>
        <taxon>Heteroptera</taxon>
        <taxon>Panheteroptera</taxon>
        <taxon>Cimicomorpha</taxon>
        <taxon>Miridae</taxon>
        <taxon>Dicyphina</taxon>
        <taxon>Nesidiocoris</taxon>
    </lineage>
</organism>
<proteinExistence type="predicted"/>
<feature type="non-terminal residue" evidence="1">
    <location>
        <position position="58"/>
    </location>
</feature>
<dbReference type="Proteomes" id="UP000479000">
    <property type="component" value="Unassembled WGS sequence"/>
</dbReference>
<sequence>MFRSGCTSWCEDSIHQPGQGAAPFYWACSTVSANFYFTGSSPCSSLTAEFQVLRKKQS</sequence>
<gene>
    <name evidence="1" type="ORF">NTEN_LOCUS18633</name>
</gene>
<keyword evidence="2" id="KW-1185">Reference proteome</keyword>
<evidence type="ECO:0000313" key="1">
    <source>
        <dbReference type="EMBL" id="CAB0014147.1"/>
    </source>
</evidence>
<evidence type="ECO:0000313" key="2">
    <source>
        <dbReference type="Proteomes" id="UP000479000"/>
    </source>
</evidence>